<evidence type="ECO:0000313" key="2">
    <source>
        <dbReference type="Proteomes" id="UP000515292"/>
    </source>
</evidence>
<gene>
    <name evidence="1" type="ORF">H3309_00215</name>
</gene>
<proteinExistence type="predicted"/>
<dbReference type="EMBL" id="CP059851">
    <property type="protein sequence ID" value="QMW22977.1"/>
    <property type="molecule type" value="Genomic_DNA"/>
</dbReference>
<dbReference type="KEGG" id="sand:H3309_00215"/>
<keyword evidence="2" id="KW-1185">Reference proteome</keyword>
<name>A0A7G5IHY5_9SPHN</name>
<evidence type="ECO:0000313" key="1">
    <source>
        <dbReference type="EMBL" id="QMW22977.1"/>
    </source>
</evidence>
<protein>
    <submittedName>
        <fullName evidence="1">Uncharacterized protein</fullName>
    </submittedName>
</protein>
<dbReference type="Proteomes" id="UP000515292">
    <property type="component" value="Chromosome"/>
</dbReference>
<accession>A0A7G5IHY5</accession>
<organism evidence="1 2">
    <name type="scientific">Sandaracinobacteroides saxicola</name>
    <dbReference type="NCBI Taxonomy" id="2759707"/>
    <lineage>
        <taxon>Bacteria</taxon>
        <taxon>Pseudomonadati</taxon>
        <taxon>Pseudomonadota</taxon>
        <taxon>Alphaproteobacteria</taxon>
        <taxon>Sphingomonadales</taxon>
        <taxon>Sphingosinicellaceae</taxon>
        <taxon>Sandaracinobacteroides</taxon>
    </lineage>
</organism>
<dbReference type="AlphaFoldDB" id="A0A7G5IHY5"/>
<reference evidence="1 2" key="1">
    <citation type="submission" date="2020-07" db="EMBL/GenBank/DDBJ databases">
        <title>Complete genome sequence for Sandaracinobacter sp. M6.</title>
        <authorList>
            <person name="Tang Y."/>
            <person name="Liu Q."/>
            <person name="Guo Z."/>
            <person name="Lei P."/>
            <person name="Huang B."/>
        </authorList>
    </citation>
    <scope>NUCLEOTIDE SEQUENCE [LARGE SCALE GENOMIC DNA]</scope>
    <source>
        <strain evidence="1 2">M6</strain>
    </source>
</reference>
<dbReference type="RefSeq" id="WP_182296381.1">
    <property type="nucleotide sequence ID" value="NZ_CP059851.1"/>
</dbReference>
<sequence length="204" mass="23100">MQNKLKEMDKKACNGEIIKDIEFAHEKFAKSVLSMFWRAAISNSGMYEYFSVGHNLSVLMKSILKDSQLSCLSSFYVRVFRLIDRCFDGEVGFSPSALSNFIFMPALVDLSLLSFSHAELQNTTPECVKMIMVIKGFYIEVCYPNFFYLGFNMSGFLRPYGELLTIPVVDIFEFPMIVDAMVKGYEAHVKRKVSHSVAKSSAGP</sequence>